<dbReference type="PATRIC" id="fig|1445510.3.peg.683"/>
<feature type="region of interest" description="Disordered" evidence="1">
    <location>
        <begin position="548"/>
        <end position="587"/>
    </location>
</feature>
<dbReference type="Pfam" id="PF02911">
    <property type="entry name" value="Formyl_trans_C"/>
    <property type="match status" value="1"/>
</dbReference>
<dbReference type="InterPro" id="IPR011034">
    <property type="entry name" value="Formyl_transferase-like_C_sf"/>
</dbReference>
<dbReference type="RefSeq" id="WP_044615739.1">
    <property type="nucleotide sequence ID" value="NZ_CP007142.1"/>
</dbReference>
<dbReference type="PANTHER" id="PTHR43388:SF1">
    <property type="entry name" value="HYDROGENASE MATURATION FACTOR HOXX"/>
    <property type="match status" value="1"/>
</dbReference>
<sequence>MKVLILASAFSGLTQRVFKELLLLGHVVEQHYDLDEIILRDQVSQFEPDIIICPFLTQRIPEDIWRQYLCLVIHPGIEGDRGPSSLDWAIIEHKPQWGVTLLQADAEMDSGDIWDTRVFALREASKLSVYKREVSSAAVDMIKSTLRNIEQQQINPRPLDYTNPKVKGKLRPLMKREIRAIDWQSDASEVVVRKMNSADTSPGVLISLYDYPVYLYGASEDTSHTGHPGDIIAVYKDAVCFACATGSVWIQQMKCKQHPRLPAIKLPAAQVVQHLLPVHAWSAVNTEPGNCVAEDIYSERDGEVTYLYFNFYNGAMSTRQCHDLKNALVSIKQTDTKYIVLMGGEDFWSNGIHLNCIEAAADPAEESWQNINAINDLVLEIIDSPDHMTIAALRNNAGAGGVIAALACDEVIIRDGVVLNPHYQRMGLYGSEYWTYLLPAKVGHRQAQKITLDCEPMLAAEAFEIGLADTVFPEEWQAFHDHLKVYCRELTRQVDLPAFLSNKRQQRQHDESIKPLTQYRAEELQEMKRIFDDSGSRYHQERRAFVYKQKGHPVATRPDASYGADPLREPADTSEYSPLLSTAGSGA</sequence>
<gene>
    <name evidence="3" type="ORF">YC6258_00696</name>
</gene>
<evidence type="ECO:0000259" key="2">
    <source>
        <dbReference type="Pfam" id="PF02911"/>
    </source>
</evidence>
<dbReference type="EMBL" id="CP007142">
    <property type="protein sequence ID" value="AJQ92746.1"/>
    <property type="molecule type" value="Genomic_DNA"/>
</dbReference>
<dbReference type="PANTHER" id="PTHR43388">
    <property type="entry name" value="HYDROGENASE MATURATION FACTOR HOXX"/>
    <property type="match status" value="1"/>
</dbReference>
<feature type="domain" description="Formyl transferase C-terminal" evidence="2">
    <location>
        <begin position="175"/>
        <end position="260"/>
    </location>
</feature>
<accession>A0A0C5VF32</accession>
<dbReference type="CDD" id="cd06558">
    <property type="entry name" value="crotonase-like"/>
    <property type="match status" value="1"/>
</dbReference>
<dbReference type="Pfam" id="PF00378">
    <property type="entry name" value="ECH_1"/>
    <property type="match status" value="1"/>
</dbReference>
<dbReference type="Proteomes" id="UP000032266">
    <property type="component" value="Chromosome"/>
</dbReference>
<dbReference type="KEGG" id="gsn:YC6258_00696"/>
<reference evidence="3 4" key="1">
    <citation type="submission" date="2014-01" db="EMBL/GenBank/DDBJ databases">
        <title>Full genme sequencing of cellulolytic bacterium Gynuella sunshinyii YC6258T gen. nov., sp. nov.</title>
        <authorList>
            <person name="Khan H."/>
            <person name="Chung E.J."/>
            <person name="Chung Y.R."/>
        </authorList>
    </citation>
    <scope>NUCLEOTIDE SEQUENCE [LARGE SCALE GENOMIC DNA]</scope>
    <source>
        <strain evidence="3 4">YC6258</strain>
    </source>
</reference>
<dbReference type="InterPro" id="IPR029045">
    <property type="entry name" value="ClpP/crotonase-like_dom_sf"/>
</dbReference>
<dbReference type="InterPro" id="IPR001753">
    <property type="entry name" value="Enoyl-CoA_hydra/iso"/>
</dbReference>
<protein>
    <submittedName>
        <fullName evidence="3">Methionyl-tRNA formyltransferase</fullName>
    </submittedName>
</protein>
<dbReference type="CDD" id="cd08650">
    <property type="entry name" value="FMT_core_HypX_N"/>
    <property type="match status" value="1"/>
</dbReference>
<dbReference type="InterPro" id="IPR005793">
    <property type="entry name" value="Formyl_trans_C"/>
</dbReference>
<keyword evidence="3" id="KW-0808">Transferase</keyword>
<proteinExistence type="predicted"/>
<dbReference type="SUPFAM" id="SSF53328">
    <property type="entry name" value="Formyltransferase"/>
    <property type="match status" value="1"/>
</dbReference>
<dbReference type="Gene3D" id="3.40.50.12230">
    <property type="match status" value="1"/>
</dbReference>
<dbReference type="HOGENOM" id="CLU_008537_1_0_6"/>
<evidence type="ECO:0000313" key="4">
    <source>
        <dbReference type="Proteomes" id="UP000032266"/>
    </source>
</evidence>
<dbReference type="STRING" id="1445510.YC6258_00696"/>
<evidence type="ECO:0000256" key="1">
    <source>
        <dbReference type="SAM" id="MobiDB-lite"/>
    </source>
</evidence>
<dbReference type="PIRSF" id="PIRSF006787">
    <property type="entry name" value="Hydrgn_mat_HoxX"/>
    <property type="match status" value="1"/>
</dbReference>
<dbReference type="SUPFAM" id="SSF52096">
    <property type="entry name" value="ClpP/crotonase"/>
    <property type="match status" value="1"/>
</dbReference>
<dbReference type="AlphaFoldDB" id="A0A0C5VF32"/>
<organism evidence="3 4">
    <name type="scientific">Gynuella sunshinyii YC6258</name>
    <dbReference type="NCBI Taxonomy" id="1445510"/>
    <lineage>
        <taxon>Bacteria</taxon>
        <taxon>Pseudomonadati</taxon>
        <taxon>Pseudomonadota</taxon>
        <taxon>Gammaproteobacteria</taxon>
        <taxon>Oceanospirillales</taxon>
        <taxon>Saccharospirillaceae</taxon>
        <taxon>Gynuella</taxon>
    </lineage>
</organism>
<name>A0A0C5VF32_9GAMM</name>
<keyword evidence="4" id="KW-1185">Reference proteome</keyword>
<dbReference type="InterPro" id="IPR036477">
    <property type="entry name" value="Formyl_transf_N_sf"/>
</dbReference>
<dbReference type="InterPro" id="IPR047180">
    <property type="entry name" value="HoxX-like"/>
</dbReference>
<feature type="compositionally biased region" description="Polar residues" evidence="1">
    <location>
        <begin position="574"/>
        <end position="587"/>
    </location>
</feature>
<dbReference type="Gene3D" id="3.90.226.10">
    <property type="entry name" value="2-enoyl-CoA Hydratase, Chain A, domain 1"/>
    <property type="match status" value="1"/>
</dbReference>
<evidence type="ECO:0000313" key="3">
    <source>
        <dbReference type="EMBL" id="AJQ92746.1"/>
    </source>
</evidence>
<dbReference type="GO" id="GO:0016740">
    <property type="term" value="F:transferase activity"/>
    <property type="evidence" value="ECO:0007669"/>
    <property type="project" value="UniProtKB-KW"/>
</dbReference>
<dbReference type="SUPFAM" id="SSF50486">
    <property type="entry name" value="FMT C-terminal domain-like"/>
    <property type="match status" value="1"/>
</dbReference>
<dbReference type="InterPro" id="IPR009188">
    <property type="entry name" value="NiFe-hyd_mat_HypX/HoxX"/>
</dbReference>